<dbReference type="RefSeq" id="WP_192750969.1">
    <property type="nucleotide sequence ID" value="NZ_BAABJL010000069.1"/>
</dbReference>
<sequence length="80" mass="9265">MHWIDWDENSDPYFYENHHTPPVPLHEEDGVVESWIFYGSPKFSGKRLFLSPGARYQTSENRGSSASWSGRVRAPLAARR</sequence>
<evidence type="ECO:0000313" key="2">
    <source>
        <dbReference type="EMBL" id="MBE1606938.1"/>
    </source>
</evidence>
<dbReference type="EMBL" id="JADBEM010000001">
    <property type="protein sequence ID" value="MBE1606938.1"/>
    <property type="molecule type" value="Genomic_DNA"/>
</dbReference>
<feature type="region of interest" description="Disordered" evidence="1">
    <location>
        <begin position="56"/>
        <end position="80"/>
    </location>
</feature>
<feature type="compositionally biased region" description="Polar residues" evidence="1">
    <location>
        <begin position="56"/>
        <end position="68"/>
    </location>
</feature>
<dbReference type="AlphaFoldDB" id="A0A927MX70"/>
<name>A0A927MX70_9ACTN</name>
<proteinExistence type="predicted"/>
<protein>
    <submittedName>
        <fullName evidence="2">Uncharacterized protein</fullName>
    </submittedName>
</protein>
<gene>
    <name evidence="2" type="ORF">HEB94_003786</name>
</gene>
<accession>A0A927MX70</accession>
<evidence type="ECO:0000256" key="1">
    <source>
        <dbReference type="SAM" id="MobiDB-lite"/>
    </source>
</evidence>
<comment type="caution">
    <text evidence="2">The sequence shown here is derived from an EMBL/GenBank/DDBJ whole genome shotgun (WGS) entry which is preliminary data.</text>
</comment>
<keyword evidence="3" id="KW-1185">Reference proteome</keyword>
<reference evidence="2" key="1">
    <citation type="submission" date="2020-10" db="EMBL/GenBank/DDBJ databases">
        <title>Sequencing the genomes of 1000 actinobacteria strains.</title>
        <authorList>
            <person name="Klenk H.-P."/>
        </authorList>
    </citation>
    <scope>NUCLEOTIDE SEQUENCE</scope>
    <source>
        <strain evidence="2">DSM 45354</strain>
    </source>
</reference>
<dbReference type="Proteomes" id="UP000638648">
    <property type="component" value="Unassembled WGS sequence"/>
</dbReference>
<organism evidence="2 3">
    <name type="scientific">Actinopolymorpha pittospori</name>
    <dbReference type="NCBI Taxonomy" id="648752"/>
    <lineage>
        <taxon>Bacteria</taxon>
        <taxon>Bacillati</taxon>
        <taxon>Actinomycetota</taxon>
        <taxon>Actinomycetes</taxon>
        <taxon>Propionibacteriales</taxon>
        <taxon>Actinopolymorphaceae</taxon>
        <taxon>Actinopolymorpha</taxon>
    </lineage>
</organism>
<evidence type="ECO:0000313" key="3">
    <source>
        <dbReference type="Proteomes" id="UP000638648"/>
    </source>
</evidence>